<evidence type="ECO:0000313" key="2">
    <source>
        <dbReference type="EMBL" id="MCI68948.1"/>
    </source>
</evidence>
<keyword evidence="1" id="KW-0472">Membrane</keyword>
<keyword evidence="1" id="KW-1133">Transmembrane helix</keyword>
<comment type="caution">
    <text evidence="2">The sequence shown here is derived from an EMBL/GenBank/DDBJ whole genome shotgun (WGS) entry which is preliminary data.</text>
</comment>
<evidence type="ECO:0000256" key="1">
    <source>
        <dbReference type="SAM" id="Phobius"/>
    </source>
</evidence>
<evidence type="ECO:0000313" key="3">
    <source>
        <dbReference type="Proteomes" id="UP000265520"/>
    </source>
</evidence>
<keyword evidence="3" id="KW-1185">Reference proteome</keyword>
<feature type="non-terminal residue" evidence="2">
    <location>
        <position position="64"/>
    </location>
</feature>
<dbReference type="EMBL" id="LXQA010746271">
    <property type="protein sequence ID" value="MCI68948.1"/>
    <property type="molecule type" value="Genomic_DNA"/>
</dbReference>
<dbReference type="Proteomes" id="UP000265520">
    <property type="component" value="Unassembled WGS sequence"/>
</dbReference>
<reference evidence="2 3" key="1">
    <citation type="journal article" date="2018" name="Front. Plant Sci.">
        <title>Red Clover (Trifolium pratense) and Zigzag Clover (T. medium) - A Picture of Genomic Similarities and Differences.</title>
        <authorList>
            <person name="Dluhosova J."/>
            <person name="Istvanek J."/>
            <person name="Nedelnik J."/>
            <person name="Repkova J."/>
        </authorList>
    </citation>
    <scope>NUCLEOTIDE SEQUENCE [LARGE SCALE GENOMIC DNA]</scope>
    <source>
        <strain evidence="3">cv. 10/8</strain>
        <tissue evidence="2">Leaf</tissue>
    </source>
</reference>
<sequence length="64" mass="6227">MASFFSYFSGYGATVVYTFGGIGVALGLPVGVGSSSAVGLILSPGSSSKAFSNASFVGLLPASL</sequence>
<dbReference type="AlphaFoldDB" id="A0A392U793"/>
<organism evidence="2 3">
    <name type="scientific">Trifolium medium</name>
    <dbReference type="NCBI Taxonomy" id="97028"/>
    <lineage>
        <taxon>Eukaryota</taxon>
        <taxon>Viridiplantae</taxon>
        <taxon>Streptophyta</taxon>
        <taxon>Embryophyta</taxon>
        <taxon>Tracheophyta</taxon>
        <taxon>Spermatophyta</taxon>
        <taxon>Magnoliopsida</taxon>
        <taxon>eudicotyledons</taxon>
        <taxon>Gunneridae</taxon>
        <taxon>Pentapetalae</taxon>
        <taxon>rosids</taxon>
        <taxon>fabids</taxon>
        <taxon>Fabales</taxon>
        <taxon>Fabaceae</taxon>
        <taxon>Papilionoideae</taxon>
        <taxon>50 kb inversion clade</taxon>
        <taxon>NPAAA clade</taxon>
        <taxon>Hologalegina</taxon>
        <taxon>IRL clade</taxon>
        <taxon>Trifolieae</taxon>
        <taxon>Trifolium</taxon>
    </lineage>
</organism>
<keyword evidence="1" id="KW-0812">Transmembrane</keyword>
<name>A0A392U793_9FABA</name>
<accession>A0A392U793</accession>
<feature type="transmembrane region" description="Helical" evidence="1">
    <location>
        <begin position="15"/>
        <end position="42"/>
    </location>
</feature>
<protein>
    <submittedName>
        <fullName evidence="2">Uncharacterized protein</fullName>
    </submittedName>
</protein>
<proteinExistence type="predicted"/>